<evidence type="ECO:0000313" key="2">
    <source>
        <dbReference type="Proteomes" id="UP001472677"/>
    </source>
</evidence>
<gene>
    <name evidence="1" type="ORF">V6N12_051634</name>
</gene>
<dbReference type="EMBL" id="JBBPBM010000001">
    <property type="protein sequence ID" value="KAK8601809.1"/>
    <property type="molecule type" value="Genomic_DNA"/>
</dbReference>
<accession>A0ABR2GFY2</accession>
<proteinExistence type="predicted"/>
<reference evidence="1 2" key="1">
    <citation type="journal article" date="2024" name="G3 (Bethesda)">
        <title>Genome assembly of Hibiscus sabdariffa L. provides insights into metabolisms of medicinal natural products.</title>
        <authorList>
            <person name="Kim T."/>
        </authorList>
    </citation>
    <scope>NUCLEOTIDE SEQUENCE [LARGE SCALE GENOMIC DNA]</scope>
    <source>
        <strain evidence="1">TK-2024</strain>
        <tissue evidence="1">Old leaves</tissue>
    </source>
</reference>
<keyword evidence="2" id="KW-1185">Reference proteome</keyword>
<protein>
    <submittedName>
        <fullName evidence="1">Uncharacterized protein</fullName>
    </submittedName>
</protein>
<sequence length="80" mass="8967">MERKGPPKYTWIILIGEGDSHCVKTNNGKTESGFSSFLIVGSLFLREVSLNSVEQNDEDANICWSQFCIDTSSYISCIQQ</sequence>
<dbReference type="Proteomes" id="UP001472677">
    <property type="component" value="Unassembled WGS sequence"/>
</dbReference>
<evidence type="ECO:0000313" key="1">
    <source>
        <dbReference type="EMBL" id="KAK8601809.1"/>
    </source>
</evidence>
<organism evidence="1 2">
    <name type="scientific">Hibiscus sabdariffa</name>
    <name type="common">roselle</name>
    <dbReference type="NCBI Taxonomy" id="183260"/>
    <lineage>
        <taxon>Eukaryota</taxon>
        <taxon>Viridiplantae</taxon>
        <taxon>Streptophyta</taxon>
        <taxon>Embryophyta</taxon>
        <taxon>Tracheophyta</taxon>
        <taxon>Spermatophyta</taxon>
        <taxon>Magnoliopsida</taxon>
        <taxon>eudicotyledons</taxon>
        <taxon>Gunneridae</taxon>
        <taxon>Pentapetalae</taxon>
        <taxon>rosids</taxon>
        <taxon>malvids</taxon>
        <taxon>Malvales</taxon>
        <taxon>Malvaceae</taxon>
        <taxon>Malvoideae</taxon>
        <taxon>Hibiscus</taxon>
    </lineage>
</organism>
<name>A0ABR2GFY2_9ROSI</name>
<comment type="caution">
    <text evidence="1">The sequence shown here is derived from an EMBL/GenBank/DDBJ whole genome shotgun (WGS) entry which is preliminary data.</text>
</comment>